<keyword evidence="9" id="KW-0809">Transit peptide</keyword>
<keyword evidence="6" id="KW-0053">Apoptosis</keyword>
<dbReference type="InterPro" id="IPR006683">
    <property type="entry name" value="Thioestr_dom"/>
</dbReference>
<organism evidence="25 26">
    <name type="scientific">Nonomuraea corallina</name>
    <dbReference type="NCBI Taxonomy" id="2989783"/>
    <lineage>
        <taxon>Bacteria</taxon>
        <taxon>Bacillati</taxon>
        <taxon>Actinomycetota</taxon>
        <taxon>Actinomycetes</taxon>
        <taxon>Streptosporangiales</taxon>
        <taxon>Streptosporangiaceae</taxon>
        <taxon>Nonomuraea</taxon>
    </lineage>
</organism>
<accession>A0ABT4SLR3</accession>
<dbReference type="InterPro" id="IPR052365">
    <property type="entry name" value="THEM4/THEM5_acyl-CoA_thioest"/>
</dbReference>
<reference evidence="25" key="1">
    <citation type="submission" date="2022-11" db="EMBL/GenBank/DDBJ databases">
        <title>Nonomuraea corallina sp. nov., a new species of the genus Nonomuraea isolated from sea side sediment in Thai sea.</title>
        <authorList>
            <person name="Ngamcharungchit C."/>
            <person name="Matsumoto A."/>
            <person name="Suriyachadkun C."/>
            <person name="Panbangred W."/>
            <person name="Inahashi Y."/>
            <person name="Intra B."/>
        </authorList>
    </citation>
    <scope>NUCLEOTIDE SEQUENCE</scope>
    <source>
        <strain evidence="25">MCN248</strain>
    </source>
</reference>
<name>A0ABT4SLR3_9ACTN</name>
<keyword evidence="5" id="KW-0963">Cytoplasm</keyword>
<comment type="catalytic activity">
    <reaction evidence="23">
        <text>tetradecanoyl-CoA + H2O = tetradecanoate + CoA + H(+)</text>
        <dbReference type="Rhea" id="RHEA:40119"/>
        <dbReference type="ChEBI" id="CHEBI:15377"/>
        <dbReference type="ChEBI" id="CHEBI:15378"/>
        <dbReference type="ChEBI" id="CHEBI:30807"/>
        <dbReference type="ChEBI" id="CHEBI:57287"/>
        <dbReference type="ChEBI" id="CHEBI:57385"/>
    </reaction>
    <physiologicalReaction direction="left-to-right" evidence="23">
        <dbReference type="Rhea" id="RHEA:40120"/>
    </physiologicalReaction>
</comment>
<evidence type="ECO:0000256" key="5">
    <source>
        <dbReference type="ARBA" id="ARBA00022490"/>
    </source>
</evidence>
<comment type="catalytic activity">
    <reaction evidence="21">
        <text>decanoyl-CoA + H2O = decanoate + CoA + H(+)</text>
        <dbReference type="Rhea" id="RHEA:40059"/>
        <dbReference type="ChEBI" id="CHEBI:15377"/>
        <dbReference type="ChEBI" id="CHEBI:15378"/>
        <dbReference type="ChEBI" id="CHEBI:27689"/>
        <dbReference type="ChEBI" id="CHEBI:57287"/>
        <dbReference type="ChEBI" id="CHEBI:61430"/>
    </reaction>
    <physiologicalReaction direction="left-to-right" evidence="21">
        <dbReference type="Rhea" id="RHEA:40060"/>
    </physiologicalReaction>
</comment>
<keyword evidence="26" id="KW-1185">Reference proteome</keyword>
<evidence type="ECO:0000256" key="18">
    <source>
        <dbReference type="ARBA" id="ARBA00043210"/>
    </source>
</evidence>
<comment type="catalytic activity">
    <reaction evidence="19">
        <text>octanoyl-CoA + H2O = octanoate + CoA + H(+)</text>
        <dbReference type="Rhea" id="RHEA:30143"/>
        <dbReference type="ChEBI" id="CHEBI:15377"/>
        <dbReference type="ChEBI" id="CHEBI:15378"/>
        <dbReference type="ChEBI" id="CHEBI:25646"/>
        <dbReference type="ChEBI" id="CHEBI:57287"/>
        <dbReference type="ChEBI" id="CHEBI:57386"/>
    </reaction>
    <physiologicalReaction direction="left-to-right" evidence="19">
        <dbReference type="Rhea" id="RHEA:30144"/>
    </physiologicalReaction>
</comment>
<protein>
    <recommendedName>
        <fullName evidence="17">Acyl-coenzyme A thioesterase THEM4</fullName>
        <ecNumber evidence="16">3.1.2.2</ecNumber>
    </recommendedName>
    <alternativeName>
        <fullName evidence="18">Thioesterase superfamily member 4</fullName>
    </alternativeName>
</protein>
<evidence type="ECO:0000256" key="14">
    <source>
        <dbReference type="ARBA" id="ARBA00037002"/>
    </source>
</evidence>
<evidence type="ECO:0000313" key="26">
    <source>
        <dbReference type="Proteomes" id="UP001144036"/>
    </source>
</evidence>
<comment type="catalytic activity">
    <reaction evidence="22">
        <text>dodecanoyl-CoA + H2O = dodecanoate + CoA + H(+)</text>
        <dbReference type="Rhea" id="RHEA:30135"/>
        <dbReference type="ChEBI" id="CHEBI:15377"/>
        <dbReference type="ChEBI" id="CHEBI:15378"/>
        <dbReference type="ChEBI" id="CHEBI:18262"/>
        <dbReference type="ChEBI" id="CHEBI:57287"/>
        <dbReference type="ChEBI" id="CHEBI:57375"/>
    </reaction>
    <physiologicalReaction direction="left-to-right" evidence="22">
        <dbReference type="Rhea" id="RHEA:30136"/>
    </physiologicalReaction>
</comment>
<evidence type="ECO:0000256" key="10">
    <source>
        <dbReference type="ARBA" id="ARBA00023098"/>
    </source>
</evidence>
<evidence type="ECO:0000256" key="22">
    <source>
        <dbReference type="ARBA" id="ARBA00048074"/>
    </source>
</evidence>
<evidence type="ECO:0000256" key="12">
    <source>
        <dbReference type="ARBA" id="ARBA00023273"/>
    </source>
</evidence>
<dbReference type="Proteomes" id="UP001144036">
    <property type="component" value="Unassembled WGS sequence"/>
</dbReference>
<dbReference type="EC" id="3.1.2.2" evidence="16"/>
<evidence type="ECO:0000256" key="2">
    <source>
        <dbReference type="ARBA" id="ARBA00004496"/>
    </source>
</evidence>
<comment type="catalytic activity">
    <reaction evidence="14">
        <text>(9Z)-octadecenoyl-CoA + H2O = (9Z)-octadecenoate + CoA + H(+)</text>
        <dbReference type="Rhea" id="RHEA:40139"/>
        <dbReference type="ChEBI" id="CHEBI:15377"/>
        <dbReference type="ChEBI" id="CHEBI:15378"/>
        <dbReference type="ChEBI" id="CHEBI:30823"/>
        <dbReference type="ChEBI" id="CHEBI:57287"/>
        <dbReference type="ChEBI" id="CHEBI:57387"/>
    </reaction>
    <physiologicalReaction direction="left-to-right" evidence="14">
        <dbReference type="Rhea" id="RHEA:40140"/>
    </physiologicalReaction>
</comment>
<dbReference type="CDD" id="cd03443">
    <property type="entry name" value="PaaI_thioesterase"/>
    <property type="match status" value="1"/>
</dbReference>
<keyword evidence="7" id="KW-0378">Hydrolase</keyword>
<keyword evidence="11" id="KW-0472">Membrane</keyword>
<evidence type="ECO:0000256" key="15">
    <source>
        <dbReference type="ARBA" id="ARBA00038456"/>
    </source>
</evidence>
<evidence type="ECO:0000256" key="8">
    <source>
        <dbReference type="ARBA" id="ARBA00022832"/>
    </source>
</evidence>
<evidence type="ECO:0000256" key="16">
    <source>
        <dbReference type="ARBA" id="ARBA00038848"/>
    </source>
</evidence>
<evidence type="ECO:0000256" key="23">
    <source>
        <dbReference type="ARBA" id="ARBA00048180"/>
    </source>
</evidence>
<dbReference type="PANTHER" id="PTHR12418">
    <property type="entry name" value="ACYL-COENZYME A THIOESTERASE THEM4"/>
    <property type="match status" value="1"/>
</dbReference>
<dbReference type="PANTHER" id="PTHR12418:SF19">
    <property type="entry name" value="ACYL-COENZYME A THIOESTERASE THEM4"/>
    <property type="match status" value="1"/>
</dbReference>
<keyword evidence="4" id="KW-1003">Cell membrane</keyword>
<sequence>MTLEAPSASTYTALLALVAQTRALMDAVVATGADDEEIAAVTEELRALTERLDAVRRPPAEVGEPRWLMGNAVVGAANPFAPPIEIEYLPGGGVRAEQVFRPLHEGPPGLVHGGVSAMVLDHLLGTALGAVGRGGLTASLTMTYRAPVPFGTPVVATAEYTRSEGRKSWADGRMALPDGTVLVEATGLFITPSWFPGEL</sequence>
<comment type="similarity">
    <text evidence="15">Belongs to the THEM4/THEM5 thioesterase family.</text>
</comment>
<evidence type="ECO:0000256" key="17">
    <source>
        <dbReference type="ARBA" id="ARBA00040123"/>
    </source>
</evidence>
<comment type="catalytic activity">
    <reaction evidence="13">
        <text>(5Z,8Z,11Z,14Z)-eicosatetraenoyl-CoA + H2O = (5Z,8Z,11Z,14Z)-eicosatetraenoate + CoA + H(+)</text>
        <dbReference type="Rhea" id="RHEA:40151"/>
        <dbReference type="ChEBI" id="CHEBI:15377"/>
        <dbReference type="ChEBI" id="CHEBI:15378"/>
        <dbReference type="ChEBI" id="CHEBI:32395"/>
        <dbReference type="ChEBI" id="CHEBI:57287"/>
        <dbReference type="ChEBI" id="CHEBI:57368"/>
    </reaction>
    <physiologicalReaction direction="left-to-right" evidence="13">
        <dbReference type="Rhea" id="RHEA:40152"/>
    </physiologicalReaction>
</comment>
<gene>
    <name evidence="25" type="ORF">OUY22_32370</name>
</gene>
<keyword evidence="8" id="KW-0276">Fatty acid metabolism</keyword>
<evidence type="ECO:0000256" key="4">
    <source>
        <dbReference type="ARBA" id="ARBA00022475"/>
    </source>
</evidence>
<evidence type="ECO:0000256" key="19">
    <source>
        <dbReference type="ARBA" id="ARBA00047588"/>
    </source>
</evidence>
<keyword evidence="10" id="KW-0443">Lipid metabolism</keyword>
<evidence type="ECO:0000256" key="9">
    <source>
        <dbReference type="ARBA" id="ARBA00022946"/>
    </source>
</evidence>
<evidence type="ECO:0000256" key="3">
    <source>
        <dbReference type="ARBA" id="ARBA00004632"/>
    </source>
</evidence>
<proteinExistence type="inferred from homology"/>
<evidence type="ECO:0000256" key="1">
    <source>
        <dbReference type="ARBA" id="ARBA00004170"/>
    </source>
</evidence>
<keyword evidence="12" id="KW-0966">Cell projection</keyword>
<evidence type="ECO:0000256" key="21">
    <source>
        <dbReference type="ARBA" id="ARBA00047969"/>
    </source>
</evidence>
<dbReference type="Pfam" id="PF03061">
    <property type="entry name" value="4HBT"/>
    <property type="match status" value="1"/>
</dbReference>
<dbReference type="EMBL" id="JAPNNL010000206">
    <property type="protein sequence ID" value="MDA0638129.1"/>
    <property type="molecule type" value="Genomic_DNA"/>
</dbReference>
<dbReference type="RefSeq" id="WP_270159057.1">
    <property type="nucleotide sequence ID" value="NZ_JAPNNL010000206.1"/>
</dbReference>
<dbReference type="Gene3D" id="3.10.129.10">
    <property type="entry name" value="Hotdog Thioesterase"/>
    <property type="match status" value="1"/>
</dbReference>
<comment type="caution">
    <text evidence="25">The sequence shown here is derived from an EMBL/GenBank/DDBJ whole genome shotgun (WGS) entry which is preliminary data.</text>
</comment>
<evidence type="ECO:0000313" key="25">
    <source>
        <dbReference type="EMBL" id="MDA0638129.1"/>
    </source>
</evidence>
<comment type="catalytic activity">
    <reaction evidence="20">
        <text>hexadecanoyl-CoA + H2O = hexadecanoate + CoA + H(+)</text>
        <dbReference type="Rhea" id="RHEA:16645"/>
        <dbReference type="ChEBI" id="CHEBI:7896"/>
        <dbReference type="ChEBI" id="CHEBI:15377"/>
        <dbReference type="ChEBI" id="CHEBI:15378"/>
        <dbReference type="ChEBI" id="CHEBI:57287"/>
        <dbReference type="ChEBI" id="CHEBI:57379"/>
        <dbReference type="EC" id="3.1.2.2"/>
    </reaction>
    <physiologicalReaction direction="left-to-right" evidence="20">
        <dbReference type="Rhea" id="RHEA:16646"/>
    </physiologicalReaction>
</comment>
<evidence type="ECO:0000256" key="11">
    <source>
        <dbReference type="ARBA" id="ARBA00023136"/>
    </source>
</evidence>
<dbReference type="SUPFAM" id="SSF54637">
    <property type="entry name" value="Thioesterase/thiol ester dehydrase-isomerase"/>
    <property type="match status" value="1"/>
</dbReference>
<evidence type="ECO:0000259" key="24">
    <source>
        <dbReference type="Pfam" id="PF03061"/>
    </source>
</evidence>
<evidence type="ECO:0000256" key="13">
    <source>
        <dbReference type="ARBA" id="ARBA00035852"/>
    </source>
</evidence>
<comment type="subcellular location">
    <subcellularLocation>
        <location evidence="3">Cell projection</location>
        <location evidence="3">Ruffle membrane</location>
    </subcellularLocation>
    <subcellularLocation>
        <location evidence="2">Cytoplasm</location>
    </subcellularLocation>
    <subcellularLocation>
        <location evidence="1">Membrane</location>
        <topology evidence="1">Peripheral membrane protein</topology>
    </subcellularLocation>
</comment>
<evidence type="ECO:0000256" key="7">
    <source>
        <dbReference type="ARBA" id="ARBA00022801"/>
    </source>
</evidence>
<evidence type="ECO:0000256" key="20">
    <source>
        <dbReference type="ARBA" id="ARBA00047734"/>
    </source>
</evidence>
<dbReference type="InterPro" id="IPR029069">
    <property type="entry name" value="HotDog_dom_sf"/>
</dbReference>
<feature type="domain" description="Thioesterase" evidence="24">
    <location>
        <begin position="109"/>
        <end position="166"/>
    </location>
</feature>
<evidence type="ECO:0000256" key="6">
    <source>
        <dbReference type="ARBA" id="ARBA00022703"/>
    </source>
</evidence>